<name>A0A0X3TDT1_9RHOB</name>
<dbReference type="RefSeq" id="WP_068350269.1">
    <property type="nucleotide sequence ID" value="NZ_LQBQ01000039.1"/>
</dbReference>
<proteinExistence type="predicted"/>
<organism evidence="1 2">
    <name type="scientific">Ruegeria marisrubri</name>
    <dbReference type="NCBI Taxonomy" id="1685379"/>
    <lineage>
        <taxon>Bacteria</taxon>
        <taxon>Pseudomonadati</taxon>
        <taxon>Pseudomonadota</taxon>
        <taxon>Alphaproteobacteria</taxon>
        <taxon>Rhodobacterales</taxon>
        <taxon>Roseobacteraceae</taxon>
        <taxon>Ruegeria</taxon>
    </lineage>
</organism>
<dbReference type="Proteomes" id="UP000053791">
    <property type="component" value="Unassembled WGS sequence"/>
</dbReference>
<dbReference type="EMBL" id="LQBQ01000039">
    <property type="protein sequence ID" value="KUJ73271.1"/>
    <property type="molecule type" value="Genomic_DNA"/>
</dbReference>
<dbReference type="AlphaFoldDB" id="A0A0X3TDT1"/>
<evidence type="ECO:0000313" key="2">
    <source>
        <dbReference type="Proteomes" id="UP000053791"/>
    </source>
</evidence>
<comment type="caution">
    <text evidence="1">The sequence shown here is derived from an EMBL/GenBank/DDBJ whole genome shotgun (WGS) entry which is preliminary data.</text>
</comment>
<dbReference type="OrthoDB" id="7916272at2"/>
<accession>A0A0X3TDT1</accession>
<sequence length="89" mass="9186">MPVTDPYDTFTPNLTGPAVGGFDITPDDNVDLPTLPRALMVTGGGDVAVQFRDGSSLVLPGLTPGVIYPLRPVRILSSGTTATGVKGLF</sequence>
<keyword evidence="2" id="KW-1185">Reference proteome</keyword>
<protein>
    <submittedName>
        <fullName evidence="1">Uncharacterized protein</fullName>
    </submittedName>
</protein>
<dbReference type="STRING" id="1685379.AVO45_15735"/>
<evidence type="ECO:0000313" key="1">
    <source>
        <dbReference type="EMBL" id="KUJ73271.1"/>
    </source>
</evidence>
<reference evidence="2" key="1">
    <citation type="submission" date="2015-12" db="EMBL/GenBank/DDBJ databases">
        <authorList>
            <person name="Zhang G."/>
            <person name="Stingl U."/>
        </authorList>
    </citation>
    <scope>NUCLEOTIDE SEQUENCE [LARGE SCALE GENOMIC DNA]</scope>
    <source>
        <strain evidence="2">ZGT118</strain>
    </source>
</reference>
<gene>
    <name evidence="1" type="ORF">AVO45_15735</name>
</gene>